<evidence type="ECO:0000313" key="2">
    <source>
        <dbReference type="EMBL" id="GGP00326.1"/>
    </source>
</evidence>
<keyword evidence="3" id="KW-1185">Reference proteome</keyword>
<sequence>MTFQIQAVTIYGKQPDQMRTVPFDTGTLNIVTGDSRRGKSALLTIIDYCLASSGYPVKAGKVRDYVSTYAVTLVKPNQRLFVARRAPEGKAAVSTVLCIISQAPGTPPPPLEDLNFVTPLDAAKDMLSDFCGIDRTVRVPAVGRAQTIAPSIRHALFFCLQAQNEVANPDLLFHSQGEEWRPNTIRGVIPYFLGAVDPEQALLRNRLRLLRRDLADLEAALATTRNLDPAAGQARALLTEAVEAHLVPPLTGPESSAADVLGFLRQALNHTGPQPDQDSNDDPLGVLNTRRNELRRLHGQTRVKITDLKRALAENNDFTSQATEQRARLVSLGLLRRNPETSDATHCPVCDSSLPSANATVTALTRDLAHLEGDLQVIGSDTPAIQRLISQEEGQLQELRSALARNQEEINEVTAGLRALQQEPDDLRRAAIVQGRISLYLDTAAHQAIAPQVDDRREDLRRQIADLEELLSDDTQGERLASYLSLISQKITGKAAGLSLEHSENPIRLDVNRLTVVADRADGPLALANMGSGENHLGYHVATLLSLHEWFAEHRGPVPRLLILDQPSQVYFPPDHTGEAILRAHDRNKLLNIYQAIHHTLRLLGGQFQVVVMEHADLDHPAFSPYVTQRWRYDNDQALVPPSWIGQATD</sequence>
<dbReference type="RefSeq" id="WP_189135740.1">
    <property type="nucleotide sequence ID" value="NZ_BMMS01000056.1"/>
</dbReference>
<name>A0A917ZZC9_9ACTN</name>
<dbReference type="AlphaFoldDB" id="A0A917ZZC9"/>
<dbReference type="Proteomes" id="UP000641932">
    <property type="component" value="Unassembled WGS sequence"/>
</dbReference>
<evidence type="ECO:0000313" key="3">
    <source>
        <dbReference type="Proteomes" id="UP000641932"/>
    </source>
</evidence>
<dbReference type="EMBL" id="BMMS01000056">
    <property type="protein sequence ID" value="GGP00326.1"/>
    <property type="molecule type" value="Genomic_DNA"/>
</dbReference>
<reference evidence="2" key="1">
    <citation type="journal article" date="2014" name="Int. J. Syst. Evol. Microbiol.">
        <title>Complete genome sequence of Corynebacterium casei LMG S-19264T (=DSM 44701T), isolated from a smear-ripened cheese.</title>
        <authorList>
            <consortium name="US DOE Joint Genome Institute (JGI-PGF)"/>
            <person name="Walter F."/>
            <person name="Albersmeier A."/>
            <person name="Kalinowski J."/>
            <person name="Ruckert C."/>
        </authorList>
    </citation>
    <scope>NUCLEOTIDE SEQUENCE</scope>
    <source>
        <strain evidence="2">CGMCC 4.7201</strain>
    </source>
</reference>
<feature type="coiled-coil region" evidence="1">
    <location>
        <begin position="200"/>
        <end position="227"/>
    </location>
</feature>
<feature type="coiled-coil region" evidence="1">
    <location>
        <begin position="450"/>
        <end position="477"/>
    </location>
</feature>
<accession>A0A917ZZC9</accession>
<reference evidence="2" key="2">
    <citation type="submission" date="2020-09" db="EMBL/GenBank/DDBJ databases">
        <authorList>
            <person name="Sun Q."/>
            <person name="Zhou Y."/>
        </authorList>
    </citation>
    <scope>NUCLEOTIDE SEQUENCE</scope>
    <source>
        <strain evidence="2">CGMCC 4.7201</strain>
    </source>
</reference>
<dbReference type="InterPro" id="IPR022205">
    <property type="entry name" value="DUF3732"/>
</dbReference>
<evidence type="ECO:0008006" key="4">
    <source>
        <dbReference type="Google" id="ProtNLM"/>
    </source>
</evidence>
<proteinExistence type="predicted"/>
<protein>
    <recommendedName>
        <fullName evidence="4">DUF3732 domain-containing protein</fullName>
    </recommendedName>
</protein>
<comment type="caution">
    <text evidence="2">The sequence shown here is derived from an EMBL/GenBank/DDBJ whole genome shotgun (WGS) entry which is preliminary data.</text>
</comment>
<keyword evidence="1" id="KW-0175">Coiled coil</keyword>
<gene>
    <name evidence="2" type="ORF">GCM10012280_68840</name>
</gene>
<dbReference type="Pfam" id="PF12532">
    <property type="entry name" value="DUF3732"/>
    <property type="match status" value="1"/>
</dbReference>
<organism evidence="2 3">
    <name type="scientific">Wenjunlia tyrosinilytica</name>
    <dbReference type="NCBI Taxonomy" id="1544741"/>
    <lineage>
        <taxon>Bacteria</taxon>
        <taxon>Bacillati</taxon>
        <taxon>Actinomycetota</taxon>
        <taxon>Actinomycetes</taxon>
        <taxon>Kitasatosporales</taxon>
        <taxon>Streptomycetaceae</taxon>
        <taxon>Wenjunlia</taxon>
    </lineage>
</organism>
<feature type="coiled-coil region" evidence="1">
    <location>
        <begin position="389"/>
        <end position="423"/>
    </location>
</feature>
<evidence type="ECO:0000256" key="1">
    <source>
        <dbReference type="SAM" id="Coils"/>
    </source>
</evidence>